<comment type="subcellular location">
    <subcellularLocation>
        <location evidence="1">Membrane</location>
        <topology evidence="1">Multi-pass membrane protein</topology>
    </subcellularLocation>
</comment>
<evidence type="ECO:0000256" key="8">
    <source>
        <dbReference type="ARBA" id="ARBA00023157"/>
    </source>
</evidence>
<dbReference type="InterPro" id="IPR036249">
    <property type="entry name" value="Thioredoxin-like_sf"/>
</dbReference>
<organism evidence="12 13">
    <name type="scientific">Chamaesiphon minutus (strain ATCC 27169 / PCC 6605)</name>
    <dbReference type="NCBI Taxonomy" id="1173020"/>
    <lineage>
        <taxon>Bacteria</taxon>
        <taxon>Bacillati</taxon>
        <taxon>Cyanobacteriota</taxon>
        <taxon>Cyanophyceae</taxon>
        <taxon>Gomontiellales</taxon>
        <taxon>Chamaesiphonaceae</taxon>
        <taxon>Chamaesiphon</taxon>
    </lineage>
</organism>
<evidence type="ECO:0000256" key="7">
    <source>
        <dbReference type="ARBA" id="ARBA00023136"/>
    </source>
</evidence>
<evidence type="ECO:0000256" key="5">
    <source>
        <dbReference type="ARBA" id="ARBA00022989"/>
    </source>
</evidence>
<protein>
    <submittedName>
        <fullName evidence="12">Putative membrane protein</fullName>
    </submittedName>
</protein>
<keyword evidence="7 10" id="KW-0472">Membrane</keyword>
<evidence type="ECO:0000259" key="11">
    <source>
        <dbReference type="SMART" id="SM00756"/>
    </source>
</evidence>
<keyword evidence="6" id="KW-0560">Oxidoreductase</keyword>
<dbReference type="GO" id="GO:0048038">
    <property type="term" value="F:quinone binding"/>
    <property type="evidence" value="ECO:0007669"/>
    <property type="project" value="UniProtKB-KW"/>
</dbReference>
<keyword evidence="5 10" id="KW-1133">Transmembrane helix</keyword>
<proteinExistence type="inferred from homology"/>
<dbReference type="InterPro" id="IPR038354">
    <property type="entry name" value="VKOR_sf"/>
</dbReference>
<dbReference type="Gene3D" id="1.20.1440.130">
    <property type="entry name" value="VKOR domain"/>
    <property type="match status" value="1"/>
</dbReference>
<keyword evidence="3 10" id="KW-0812">Transmembrane</keyword>
<dbReference type="GO" id="GO:0016020">
    <property type="term" value="C:membrane"/>
    <property type="evidence" value="ECO:0007669"/>
    <property type="project" value="UniProtKB-SubCell"/>
</dbReference>
<name>K9UF59_CHAP6</name>
<accession>K9UF59</accession>
<feature type="transmembrane region" description="Helical" evidence="10">
    <location>
        <begin position="12"/>
        <end position="31"/>
    </location>
</feature>
<feature type="domain" description="Vitamin K epoxide reductase" evidence="11">
    <location>
        <begin position="10"/>
        <end position="152"/>
    </location>
</feature>
<keyword evidence="13" id="KW-1185">Reference proteome</keyword>
<sequence length="307" mass="33440">MRKKSTPLIYRWSRPLMAGIASIGASVTAYLTYTKLTGNQAACPTGGCDLVLSSPYATVFGLPLPLFGFLAYASVIVLAIAPLLINSTEQKKLRNKLEGWTGLLLFMVATAMLVFSGYLMYLLAFQIKAVCIYCVASALFATTLFILSIVGREWQDIGQLVFNGGVVAIIVLVGTLGVYANVNKPIANAGLMGMPITTTAGTAEIELAKHLDRAGAKFYGSFLCDHCHRQKQLFGKEAIDSIPYIECTKPDKRSQTNICIEQKIQSYPTWKIGDKSFLGVQTLAKLAELSGYRGATNFKNILDKDEH</sequence>
<gene>
    <name evidence="12" type="ORF">Cha6605_1698</name>
</gene>
<dbReference type="HOGENOM" id="CLU_047345_0_0_3"/>
<keyword evidence="8" id="KW-1015">Disulfide bond</keyword>
<evidence type="ECO:0000256" key="10">
    <source>
        <dbReference type="SAM" id="Phobius"/>
    </source>
</evidence>
<dbReference type="RefSeq" id="WP_015159003.1">
    <property type="nucleotide sequence ID" value="NC_019697.1"/>
</dbReference>
<dbReference type="CDD" id="cd12916">
    <property type="entry name" value="VKOR_1"/>
    <property type="match status" value="1"/>
</dbReference>
<dbReference type="PANTHER" id="PTHR34573">
    <property type="entry name" value="VKC DOMAIN-CONTAINING PROTEIN"/>
    <property type="match status" value="1"/>
</dbReference>
<dbReference type="Pfam" id="PF07884">
    <property type="entry name" value="VKOR"/>
    <property type="match status" value="1"/>
</dbReference>
<comment type="similarity">
    <text evidence="2">Belongs to the VKOR family.</text>
</comment>
<dbReference type="PANTHER" id="PTHR34573:SF1">
    <property type="entry name" value="VITAMIN K EPOXIDE REDUCTASE DOMAIN-CONTAINING PROTEIN"/>
    <property type="match status" value="1"/>
</dbReference>
<feature type="transmembrane region" description="Helical" evidence="10">
    <location>
        <begin position="64"/>
        <end position="85"/>
    </location>
</feature>
<dbReference type="Proteomes" id="UP000010366">
    <property type="component" value="Chromosome"/>
</dbReference>
<feature type="transmembrane region" description="Helical" evidence="10">
    <location>
        <begin position="97"/>
        <end position="121"/>
    </location>
</feature>
<dbReference type="eggNOG" id="COG4243">
    <property type="taxonomic scope" value="Bacteria"/>
</dbReference>
<evidence type="ECO:0000256" key="4">
    <source>
        <dbReference type="ARBA" id="ARBA00022719"/>
    </source>
</evidence>
<dbReference type="InterPro" id="IPR044698">
    <property type="entry name" value="VKOR/LTO1"/>
</dbReference>
<dbReference type="PATRIC" id="fig|1173020.3.peg.1947"/>
<reference evidence="12 13" key="1">
    <citation type="submission" date="2012-05" db="EMBL/GenBank/DDBJ databases">
        <title>Finished chromosome of genome of Chamaesiphon sp. PCC 6605.</title>
        <authorList>
            <consortium name="US DOE Joint Genome Institute"/>
            <person name="Gugger M."/>
            <person name="Coursin T."/>
            <person name="Rippka R."/>
            <person name="Tandeau De Marsac N."/>
            <person name="Huntemann M."/>
            <person name="Wei C.-L."/>
            <person name="Han J."/>
            <person name="Detter J.C."/>
            <person name="Han C."/>
            <person name="Tapia R."/>
            <person name="Chen A."/>
            <person name="Kyrpides N."/>
            <person name="Mavromatis K."/>
            <person name="Markowitz V."/>
            <person name="Szeto E."/>
            <person name="Ivanova N."/>
            <person name="Pagani I."/>
            <person name="Pati A."/>
            <person name="Goodwin L."/>
            <person name="Nordberg H.P."/>
            <person name="Cantor M.N."/>
            <person name="Hua S.X."/>
            <person name="Woyke T."/>
            <person name="Kerfeld C.A."/>
        </authorList>
    </citation>
    <scope>NUCLEOTIDE SEQUENCE [LARGE SCALE GENOMIC DNA]</scope>
    <source>
        <strain evidence="13">ATCC 27169 / PCC 6605</strain>
    </source>
</reference>
<dbReference type="EMBL" id="CP003600">
    <property type="protein sequence ID" value="AFY92829.1"/>
    <property type="molecule type" value="Genomic_DNA"/>
</dbReference>
<dbReference type="InterPro" id="IPR012932">
    <property type="entry name" value="VKOR"/>
</dbReference>
<dbReference type="OrthoDB" id="185994at2"/>
<dbReference type="AlphaFoldDB" id="K9UF59"/>
<evidence type="ECO:0000256" key="2">
    <source>
        <dbReference type="ARBA" id="ARBA00006214"/>
    </source>
</evidence>
<keyword evidence="4" id="KW-0874">Quinone</keyword>
<evidence type="ECO:0000313" key="12">
    <source>
        <dbReference type="EMBL" id="AFY92829.1"/>
    </source>
</evidence>
<dbReference type="STRING" id="1173020.Cha6605_1698"/>
<dbReference type="KEGG" id="cmp:Cha6605_1698"/>
<dbReference type="SMART" id="SM00756">
    <property type="entry name" value="VKc"/>
    <property type="match status" value="1"/>
</dbReference>
<evidence type="ECO:0000313" key="13">
    <source>
        <dbReference type="Proteomes" id="UP000010366"/>
    </source>
</evidence>
<evidence type="ECO:0000256" key="9">
    <source>
        <dbReference type="ARBA" id="ARBA00023284"/>
    </source>
</evidence>
<evidence type="ECO:0000256" key="6">
    <source>
        <dbReference type="ARBA" id="ARBA00023002"/>
    </source>
</evidence>
<feature type="transmembrane region" description="Helical" evidence="10">
    <location>
        <begin position="127"/>
        <end position="148"/>
    </location>
</feature>
<dbReference type="Gene3D" id="3.40.30.10">
    <property type="entry name" value="Glutaredoxin"/>
    <property type="match status" value="1"/>
</dbReference>
<dbReference type="SUPFAM" id="SSF52833">
    <property type="entry name" value="Thioredoxin-like"/>
    <property type="match status" value="1"/>
</dbReference>
<evidence type="ECO:0000256" key="3">
    <source>
        <dbReference type="ARBA" id="ARBA00022692"/>
    </source>
</evidence>
<evidence type="ECO:0000256" key="1">
    <source>
        <dbReference type="ARBA" id="ARBA00004141"/>
    </source>
</evidence>
<feature type="transmembrane region" description="Helical" evidence="10">
    <location>
        <begin position="160"/>
        <end position="180"/>
    </location>
</feature>
<dbReference type="GO" id="GO:0016491">
    <property type="term" value="F:oxidoreductase activity"/>
    <property type="evidence" value="ECO:0007669"/>
    <property type="project" value="UniProtKB-KW"/>
</dbReference>
<keyword evidence="9" id="KW-0676">Redox-active center</keyword>